<comment type="caution">
    <text evidence="6">The sequence shown here is derived from an EMBL/GenBank/DDBJ whole genome shotgun (WGS) entry which is preliminary data.</text>
</comment>
<dbReference type="OMA" id="GHDHVHP"/>
<comment type="similarity">
    <text evidence="1">Belongs to the ABC transporter superfamily.</text>
</comment>
<dbReference type="RefSeq" id="WP_009610064.1">
    <property type="nucleotide sequence ID" value="NZ_DOLB01000152.1"/>
</dbReference>
<keyword evidence="2" id="KW-0813">Transport</keyword>
<organism evidence="6 7">
    <name type="scientific">Caldanaerobacter subterraneus</name>
    <dbReference type="NCBI Taxonomy" id="911092"/>
    <lineage>
        <taxon>Bacteria</taxon>
        <taxon>Bacillati</taxon>
        <taxon>Bacillota</taxon>
        <taxon>Clostridia</taxon>
        <taxon>Thermoanaerobacterales</taxon>
        <taxon>Thermoanaerobacteraceae</taxon>
        <taxon>Caldanaerobacter</taxon>
    </lineage>
</organism>
<gene>
    <name evidence="6" type="ORF">DEA61_10240</name>
</gene>
<keyword evidence="3" id="KW-0547">Nucleotide-binding</keyword>
<dbReference type="InterPro" id="IPR003593">
    <property type="entry name" value="AAA+_ATPase"/>
</dbReference>
<dbReference type="InterPro" id="IPR003439">
    <property type="entry name" value="ABC_transporter-like_ATP-bd"/>
</dbReference>
<dbReference type="FunFam" id="3.40.50.300:FF:000134">
    <property type="entry name" value="Iron-enterobactin ABC transporter ATP-binding protein"/>
    <property type="match status" value="1"/>
</dbReference>
<name>A0A101E4H3_9THEO</name>
<dbReference type="Proteomes" id="UP000264445">
    <property type="component" value="Unassembled WGS sequence"/>
</dbReference>
<evidence type="ECO:0000256" key="4">
    <source>
        <dbReference type="ARBA" id="ARBA00022840"/>
    </source>
</evidence>
<dbReference type="Pfam" id="PF00005">
    <property type="entry name" value="ABC_tran"/>
    <property type="match status" value="1"/>
</dbReference>
<evidence type="ECO:0000259" key="5">
    <source>
        <dbReference type="PROSITE" id="PS50893"/>
    </source>
</evidence>
<accession>A0A101E4H3</accession>
<proteinExistence type="inferred from homology"/>
<dbReference type="InterPro" id="IPR050153">
    <property type="entry name" value="Metal_Ion_Import_ABC"/>
</dbReference>
<dbReference type="AlphaFoldDB" id="A0A101E4H3"/>
<feature type="domain" description="ABC transporter" evidence="5">
    <location>
        <begin position="4"/>
        <end position="240"/>
    </location>
</feature>
<evidence type="ECO:0000313" key="7">
    <source>
        <dbReference type="Proteomes" id="UP000264445"/>
    </source>
</evidence>
<keyword evidence="4 6" id="KW-0067">ATP-binding</keyword>
<dbReference type="PROSITE" id="PS00211">
    <property type="entry name" value="ABC_TRANSPORTER_1"/>
    <property type="match status" value="1"/>
</dbReference>
<dbReference type="GO" id="GO:0016887">
    <property type="term" value="F:ATP hydrolysis activity"/>
    <property type="evidence" value="ECO:0007669"/>
    <property type="project" value="InterPro"/>
</dbReference>
<dbReference type="Gene3D" id="3.40.50.300">
    <property type="entry name" value="P-loop containing nucleotide triphosphate hydrolases"/>
    <property type="match status" value="1"/>
</dbReference>
<evidence type="ECO:0000256" key="1">
    <source>
        <dbReference type="ARBA" id="ARBA00005417"/>
    </source>
</evidence>
<dbReference type="InterPro" id="IPR017871">
    <property type="entry name" value="ABC_transporter-like_CS"/>
</dbReference>
<evidence type="ECO:0000256" key="2">
    <source>
        <dbReference type="ARBA" id="ARBA00022448"/>
    </source>
</evidence>
<dbReference type="CDD" id="cd03235">
    <property type="entry name" value="ABC_Metallic_Cations"/>
    <property type="match status" value="1"/>
</dbReference>
<evidence type="ECO:0000313" key="6">
    <source>
        <dbReference type="EMBL" id="HBT50140.1"/>
    </source>
</evidence>
<dbReference type="SUPFAM" id="SSF52540">
    <property type="entry name" value="P-loop containing nucleoside triphosphate hydrolases"/>
    <property type="match status" value="1"/>
</dbReference>
<dbReference type="PANTHER" id="PTHR42734:SF17">
    <property type="entry name" value="METAL TRANSPORT SYSTEM ATP-BINDING PROTEIN TM_0124-RELATED"/>
    <property type="match status" value="1"/>
</dbReference>
<evidence type="ECO:0000256" key="3">
    <source>
        <dbReference type="ARBA" id="ARBA00022741"/>
    </source>
</evidence>
<dbReference type="SMART" id="SM00382">
    <property type="entry name" value="AAA"/>
    <property type="match status" value="1"/>
</dbReference>
<dbReference type="InterPro" id="IPR027417">
    <property type="entry name" value="P-loop_NTPase"/>
</dbReference>
<dbReference type="EMBL" id="DOLB01000152">
    <property type="protein sequence ID" value="HBT50140.1"/>
    <property type="molecule type" value="Genomic_DNA"/>
</dbReference>
<protein>
    <submittedName>
        <fullName evidence="6">Metal ABC transporter ATP-binding protein</fullName>
    </submittedName>
</protein>
<dbReference type="PROSITE" id="PS50893">
    <property type="entry name" value="ABC_TRANSPORTER_2"/>
    <property type="match status" value="1"/>
</dbReference>
<dbReference type="PANTHER" id="PTHR42734">
    <property type="entry name" value="METAL TRANSPORT SYSTEM ATP-BINDING PROTEIN TM_0124-RELATED"/>
    <property type="match status" value="1"/>
</dbReference>
<dbReference type="GO" id="GO:0005524">
    <property type="term" value="F:ATP binding"/>
    <property type="evidence" value="ECO:0007669"/>
    <property type="project" value="UniProtKB-KW"/>
</dbReference>
<sequence>MSYIEVKNVNFAYDGRQVLRNVSLKIEKGEFVGIIGPNGSGKSTLVKVMVGNLVPSTGEVLYEGVNLQNIKDRSFISYLPQRSFSFNSSFPASVEEVVSMGLYARKGLFKRLSKEDWEKVYEALKIVDMFEFRSRLIGRLSGGQLQRVFIARSIVSEPQILFLDEPTTGIDAKSEKALYELLEKLNKERGITIVMVTHDIMAITNKAHRIICMTDGKINEKCEAIDIEKHDFTSFLYEYPVKKVKHQHNNNGSVEHV</sequence>
<reference evidence="6 7" key="1">
    <citation type="journal article" date="2018" name="Nat. Biotechnol.">
        <title>A standardized bacterial taxonomy based on genome phylogeny substantially revises the tree of life.</title>
        <authorList>
            <person name="Parks D.H."/>
            <person name="Chuvochina M."/>
            <person name="Waite D.W."/>
            <person name="Rinke C."/>
            <person name="Skarshewski A."/>
            <person name="Chaumeil P.A."/>
            <person name="Hugenholtz P."/>
        </authorList>
    </citation>
    <scope>NUCLEOTIDE SEQUENCE [LARGE SCALE GENOMIC DNA]</scope>
    <source>
        <strain evidence="6">UBA12544</strain>
    </source>
</reference>